<dbReference type="PRINTS" id="PR01873">
    <property type="entry name" value="CYTCOXIDASE4"/>
</dbReference>
<proteinExistence type="inferred from homology"/>
<comment type="function">
    <text evidence="9">Component of the cytochrome c oxidase, the last enzyme in the mitochondrial electron transport chain which drives oxidative phosphorylation.</text>
</comment>
<reference evidence="10" key="3">
    <citation type="submission" date="2025-09" db="UniProtKB">
        <authorList>
            <consortium name="Ensembl"/>
        </authorList>
    </citation>
    <scope>IDENTIFICATION</scope>
</reference>
<keyword evidence="4" id="KW-0812">Transmembrane</keyword>
<keyword evidence="7 9" id="KW-0496">Mitochondrion</keyword>
<evidence type="ECO:0000256" key="4">
    <source>
        <dbReference type="ARBA" id="ARBA00022692"/>
    </source>
</evidence>
<dbReference type="InterPro" id="IPR036639">
    <property type="entry name" value="Cyt_c_oxidase_su4_sf"/>
</dbReference>
<evidence type="ECO:0000256" key="1">
    <source>
        <dbReference type="ARBA" id="ARBA00004434"/>
    </source>
</evidence>
<evidence type="ECO:0000256" key="9">
    <source>
        <dbReference type="RuleBase" id="RU367145"/>
    </source>
</evidence>
<evidence type="ECO:0000256" key="3">
    <source>
        <dbReference type="ARBA" id="ARBA00008135"/>
    </source>
</evidence>
<evidence type="ECO:0000313" key="10">
    <source>
        <dbReference type="Ensembl" id="ENSAMEP00000036416.1"/>
    </source>
</evidence>
<keyword evidence="11" id="KW-1185">Reference proteome</keyword>
<reference evidence="10" key="2">
    <citation type="submission" date="2025-08" db="UniProtKB">
        <authorList>
            <consortium name="Ensembl"/>
        </authorList>
    </citation>
    <scope>IDENTIFICATION</scope>
</reference>
<evidence type="ECO:0000256" key="2">
    <source>
        <dbReference type="ARBA" id="ARBA00004673"/>
    </source>
</evidence>
<evidence type="ECO:0000256" key="8">
    <source>
        <dbReference type="ARBA" id="ARBA00023136"/>
    </source>
</evidence>
<dbReference type="GO" id="GO:0005743">
    <property type="term" value="C:mitochondrial inner membrane"/>
    <property type="evidence" value="ECO:0007669"/>
    <property type="project" value="UniProtKB-SubCell"/>
</dbReference>
<evidence type="ECO:0000256" key="7">
    <source>
        <dbReference type="ARBA" id="ARBA00023128"/>
    </source>
</evidence>
<organism evidence="10 11">
    <name type="scientific">Ailuropoda melanoleuca</name>
    <name type="common">Giant panda</name>
    <dbReference type="NCBI Taxonomy" id="9646"/>
    <lineage>
        <taxon>Eukaryota</taxon>
        <taxon>Metazoa</taxon>
        <taxon>Chordata</taxon>
        <taxon>Craniata</taxon>
        <taxon>Vertebrata</taxon>
        <taxon>Euteleostomi</taxon>
        <taxon>Mammalia</taxon>
        <taxon>Eutheria</taxon>
        <taxon>Laurasiatheria</taxon>
        <taxon>Carnivora</taxon>
        <taxon>Caniformia</taxon>
        <taxon>Ursidae</taxon>
        <taxon>Ailuropoda</taxon>
    </lineage>
</organism>
<dbReference type="InParanoid" id="A0A7N5K8C4"/>
<name>A0A7N5K8C4_AILME</name>
<keyword evidence="6" id="KW-1133">Transmembrane helix</keyword>
<dbReference type="CDD" id="cd00922">
    <property type="entry name" value="Cyt_c_Oxidase_IV"/>
    <property type="match status" value="1"/>
</dbReference>
<dbReference type="Ensembl" id="ENSAMET00000028982.1">
    <property type="protein sequence ID" value="ENSAMEP00000036416.1"/>
    <property type="gene ID" value="ENSAMEG00000026502.1"/>
</dbReference>
<dbReference type="Gene3D" id="1.10.442.10">
    <property type="entry name" value="Cytochrome c oxidase subunit IV"/>
    <property type="match status" value="1"/>
</dbReference>
<reference evidence="10 11" key="1">
    <citation type="journal article" date="2010" name="Nature">
        <title>The sequence and de novo assembly of the giant panda genome.</title>
        <authorList>
            <person name="Li R."/>
            <person name="Fan W."/>
            <person name="Tian G."/>
            <person name="Zhu H."/>
            <person name="He L."/>
            <person name="Cai J."/>
            <person name="Huang Q."/>
            <person name="Cai Q."/>
            <person name="Li B."/>
            <person name="Bai Y."/>
            <person name="Zhang Z."/>
            <person name="Zhang Y."/>
            <person name="Wang W."/>
            <person name="Li J."/>
            <person name="Wei F."/>
            <person name="Li H."/>
            <person name="Jian M."/>
            <person name="Li J."/>
            <person name="Zhang Z."/>
            <person name="Nielsen R."/>
            <person name="Li D."/>
            <person name="Gu W."/>
            <person name="Yang Z."/>
            <person name="Xuan Z."/>
            <person name="Ryder O.A."/>
            <person name="Leung F.C."/>
            <person name="Zhou Y."/>
            <person name="Cao J."/>
            <person name="Sun X."/>
            <person name="Fu Y."/>
            <person name="Fang X."/>
            <person name="Guo X."/>
            <person name="Wang B."/>
            <person name="Hou R."/>
            <person name="Shen F."/>
            <person name="Mu B."/>
            <person name="Ni P."/>
            <person name="Lin R."/>
            <person name="Qian W."/>
            <person name="Wang G."/>
            <person name="Yu C."/>
            <person name="Nie W."/>
            <person name="Wang J."/>
            <person name="Wu Z."/>
            <person name="Liang H."/>
            <person name="Min J."/>
            <person name="Wu Q."/>
            <person name="Cheng S."/>
            <person name="Ruan J."/>
            <person name="Wang M."/>
            <person name="Shi Z."/>
            <person name="Wen M."/>
            <person name="Liu B."/>
            <person name="Ren X."/>
            <person name="Zheng H."/>
            <person name="Dong D."/>
            <person name="Cook K."/>
            <person name="Shan G."/>
            <person name="Zhang H."/>
            <person name="Kosiol C."/>
            <person name="Xie X."/>
            <person name="Lu Z."/>
            <person name="Zheng H."/>
            <person name="Li Y."/>
            <person name="Steiner C.C."/>
            <person name="Lam T.T."/>
            <person name="Lin S."/>
            <person name="Zhang Q."/>
            <person name="Li G."/>
            <person name="Tian J."/>
            <person name="Gong T."/>
            <person name="Liu H."/>
            <person name="Zhang D."/>
            <person name="Fang L."/>
            <person name="Ye C."/>
            <person name="Zhang J."/>
            <person name="Hu W."/>
            <person name="Xu A."/>
            <person name="Ren Y."/>
            <person name="Zhang G."/>
            <person name="Bruford M.W."/>
            <person name="Li Q."/>
            <person name="Ma L."/>
            <person name="Guo Y."/>
            <person name="An N."/>
            <person name="Hu Y."/>
            <person name="Zheng Y."/>
            <person name="Shi Y."/>
            <person name="Li Z."/>
            <person name="Liu Q."/>
            <person name="Chen Y."/>
            <person name="Zhao J."/>
            <person name="Qu N."/>
            <person name="Zhao S."/>
            <person name="Tian F."/>
            <person name="Wang X."/>
            <person name="Wang H."/>
            <person name="Xu L."/>
            <person name="Liu X."/>
            <person name="Vinar T."/>
            <person name="Wang Y."/>
            <person name="Lam T.W."/>
            <person name="Yiu S.M."/>
            <person name="Liu S."/>
            <person name="Zhang H."/>
            <person name="Li D."/>
            <person name="Huang Y."/>
            <person name="Wang X."/>
            <person name="Yang G."/>
            <person name="Jiang Z."/>
            <person name="Wang J."/>
            <person name="Qin N."/>
            <person name="Li L."/>
            <person name="Li J."/>
            <person name="Bolund L."/>
            <person name="Kristiansen K."/>
            <person name="Wong G.K."/>
            <person name="Olson M."/>
            <person name="Zhang X."/>
            <person name="Li S."/>
            <person name="Yang H."/>
            <person name="Wang J."/>
            <person name="Wang J."/>
        </authorList>
    </citation>
    <scope>NUCLEOTIDE SEQUENCE [LARGE SCALE GENOMIC DNA]</scope>
</reference>
<dbReference type="GO" id="GO:0006123">
    <property type="term" value="P:mitochondrial electron transport, cytochrome c to oxygen"/>
    <property type="evidence" value="ECO:0007669"/>
    <property type="project" value="InterPro"/>
</dbReference>
<evidence type="ECO:0000256" key="6">
    <source>
        <dbReference type="ARBA" id="ARBA00022989"/>
    </source>
</evidence>
<dbReference type="PANTHER" id="PTHR10707">
    <property type="entry name" value="CYTOCHROME C OXIDASE SUBUNIT IV"/>
    <property type="match status" value="1"/>
</dbReference>
<dbReference type="UniPathway" id="UPA00705"/>
<keyword evidence="8" id="KW-0472">Membrane</keyword>
<comment type="subcellular location">
    <subcellularLocation>
        <location evidence="1 9">Mitochondrion inner membrane</location>
        <topology evidence="1 9">Single-pass membrane protein</topology>
    </subcellularLocation>
</comment>
<dbReference type="Pfam" id="PF02936">
    <property type="entry name" value="COX4"/>
    <property type="match status" value="1"/>
</dbReference>
<comment type="pathway">
    <text evidence="2 9">Energy metabolism; oxidative phosphorylation.</text>
</comment>
<accession>A0A7N5K8C4</accession>
<evidence type="ECO:0000313" key="11">
    <source>
        <dbReference type="Proteomes" id="UP000008912"/>
    </source>
</evidence>
<dbReference type="FunFam" id="1.10.442.10:FF:000001">
    <property type="entry name" value="Cytochrome c oxidase subunit 4 isoform 1"/>
    <property type="match status" value="1"/>
</dbReference>
<keyword evidence="5 9" id="KW-0999">Mitochondrion inner membrane</keyword>
<evidence type="ECO:0000256" key="5">
    <source>
        <dbReference type="ARBA" id="ARBA00022792"/>
    </source>
</evidence>
<dbReference type="GeneTree" id="ENSGT00390000002407"/>
<comment type="similarity">
    <text evidence="3 9">Belongs to the cytochrome c oxidase IV family.</text>
</comment>
<dbReference type="Proteomes" id="UP000008912">
    <property type="component" value="Unassembled WGS sequence"/>
</dbReference>
<protein>
    <recommendedName>
        <fullName evidence="9">Cytochrome c oxidase subunit 4</fullName>
    </recommendedName>
</protein>
<dbReference type="AlphaFoldDB" id="A0A7N5K8C4"/>
<dbReference type="InterPro" id="IPR004203">
    <property type="entry name" value="Cyt_c_oxidase_su4_fam"/>
</dbReference>
<sequence>ITLVTGVFSLTGKKRAISTSVCMLAHGNVEKGEDYALPSSVDRRDYPLPDAAHVKIVSASRKTLKEKEEAPGSILSIDENVELCCSKFSESFADMNRSTHKCKTVVGAKHCVYGPVPHTFEEEWVAKPTQRMLGMKVSPTQGFSAKWDYDKSKEKK</sequence>
<dbReference type="SUPFAM" id="SSF81406">
    <property type="entry name" value="Mitochondrial cytochrome c oxidase subunit IV"/>
    <property type="match status" value="1"/>
</dbReference>
<dbReference type="PANTHER" id="PTHR10707:SF12">
    <property type="entry name" value="CYTOCHROME C OXIDASE SUBUNIT 4 ISOFORM 1, MITOCHONDRIAL"/>
    <property type="match status" value="1"/>
</dbReference>
<dbReference type="InterPro" id="IPR013288">
    <property type="entry name" value="Cyt_c_oxidase_su4"/>
</dbReference>
<dbReference type="GO" id="GO:0045277">
    <property type="term" value="C:respiratory chain complex IV"/>
    <property type="evidence" value="ECO:0007669"/>
    <property type="project" value="InterPro"/>
</dbReference>
<comment type="subunit">
    <text evidence="9">Component of the cytochrome c oxidase (complex IV, CIV), a multisubunit enzyme composed of 14 subunits.</text>
</comment>